<organism evidence="1 2">
    <name type="scientific">Erysiphe neolycopersici</name>
    <dbReference type="NCBI Taxonomy" id="212602"/>
    <lineage>
        <taxon>Eukaryota</taxon>
        <taxon>Fungi</taxon>
        <taxon>Dikarya</taxon>
        <taxon>Ascomycota</taxon>
        <taxon>Pezizomycotina</taxon>
        <taxon>Leotiomycetes</taxon>
        <taxon>Erysiphales</taxon>
        <taxon>Erysiphaceae</taxon>
        <taxon>Erysiphe</taxon>
    </lineage>
</organism>
<dbReference type="EMBL" id="MCFK01008995">
    <property type="protein sequence ID" value="RKF55404.1"/>
    <property type="molecule type" value="Genomic_DNA"/>
</dbReference>
<gene>
    <name evidence="1" type="ORF">OnM2_089036</name>
</gene>
<accession>A0A420HD80</accession>
<reference evidence="1 2" key="1">
    <citation type="journal article" date="2018" name="BMC Genomics">
        <title>Comparative genome analyses reveal sequence features reflecting distinct modes of host-adaptation between dicot and monocot powdery mildew.</title>
        <authorList>
            <person name="Wu Y."/>
            <person name="Ma X."/>
            <person name="Pan Z."/>
            <person name="Kale S.D."/>
            <person name="Song Y."/>
            <person name="King H."/>
            <person name="Zhang Q."/>
            <person name="Presley C."/>
            <person name="Deng X."/>
            <person name="Wei C.I."/>
            <person name="Xiao S."/>
        </authorList>
    </citation>
    <scope>NUCLEOTIDE SEQUENCE [LARGE SCALE GENOMIC DNA]</scope>
    <source>
        <strain evidence="1">UMSG2</strain>
    </source>
</reference>
<evidence type="ECO:0000313" key="2">
    <source>
        <dbReference type="Proteomes" id="UP000286134"/>
    </source>
</evidence>
<name>A0A420HD80_9PEZI</name>
<evidence type="ECO:0000313" key="1">
    <source>
        <dbReference type="EMBL" id="RKF55404.1"/>
    </source>
</evidence>
<keyword evidence="2" id="KW-1185">Reference proteome</keyword>
<proteinExistence type="predicted"/>
<comment type="caution">
    <text evidence="1">The sequence shown here is derived from an EMBL/GenBank/DDBJ whole genome shotgun (WGS) entry which is preliminary data.</text>
</comment>
<dbReference type="AlphaFoldDB" id="A0A420HD80"/>
<dbReference type="Proteomes" id="UP000286134">
    <property type="component" value="Unassembled WGS sequence"/>
</dbReference>
<protein>
    <submittedName>
        <fullName evidence="1">Uncharacterized protein</fullName>
    </submittedName>
</protein>
<sequence>MSLGPYTDNFIQKLDCLALIFAIQRKIPMGLLLKTSMYTDWYGDRERALYLILNPTLAERRRELDVRVASMDRVLLRGEELPERRAPKSSSWHHKVQAIRSRNCPLKSQASTIWEINSKFLTD</sequence>